<keyword evidence="4 8" id="KW-0812">Transmembrane</keyword>
<evidence type="ECO:0000256" key="2">
    <source>
        <dbReference type="ARBA" id="ARBA00007776"/>
    </source>
</evidence>
<evidence type="ECO:0000256" key="6">
    <source>
        <dbReference type="ARBA" id="ARBA00022989"/>
    </source>
</evidence>
<feature type="transmembrane region" description="Helical" evidence="8">
    <location>
        <begin position="103"/>
        <end position="127"/>
    </location>
</feature>
<dbReference type="GO" id="GO:0005886">
    <property type="term" value="C:plasma membrane"/>
    <property type="evidence" value="ECO:0007669"/>
    <property type="project" value="UniProtKB-SubCell"/>
</dbReference>
<name>A0AB39HN61_9BACI</name>
<evidence type="ECO:0000256" key="7">
    <source>
        <dbReference type="ARBA" id="ARBA00023136"/>
    </source>
</evidence>
<comment type="subcellular location">
    <subcellularLocation>
        <location evidence="1">Cell membrane</location>
        <topology evidence="1">Multi-pass membrane protein</topology>
    </subcellularLocation>
</comment>
<keyword evidence="3" id="KW-1003">Cell membrane</keyword>
<evidence type="ECO:0000256" key="3">
    <source>
        <dbReference type="ARBA" id="ARBA00022475"/>
    </source>
</evidence>
<feature type="transmembrane region" description="Helical" evidence="8">
    <location>
        <begin position="28"/>
        <end position="51"/>
    </location>
</feature>
<feature type="transmembrane region" description="Helical" evidence="8">
    <location>
        <begin position="58"/>
        <end position="91"/>
    </location>
</feature>
<evidence type="ECO:0000256" key="5">
    <source>
        <dbReference type="ARBA" id="ARBA00022960"/>
    </source>
</evidence>
<keyword evidence="6 8" id="KW-1133">Transmembrane helix</keyword>
<evidence type="ECO:0000256" key="1">
    <source>
        <dbReference type="ARBA" id="ARBA00004651"/>
    </source>
</evidence>
<gene>
    <name evidence="9" type="primary">mreD</name>
    <name evidence="9" type="ORF">AB4Y30_10600</name>
</gene>
<proteinExistence type="inferred from homology"/>
<evidence type="ECO:0000256" key="8">
    <source>
        <dbReference type="SAM" id="Phobius"/>
    </source>
</evidence>
<dbReference type="EMBL" id="CP162599">
    <property type="protein sequence ID" value="XDK31476.1"/>
    <property type="molecule type" value="Genomic_DNA"/>
</dbReference>
<organism evidence="9">
    <name type="scientific">Ornithinibacillus sp. 4-3</name>
    <dbReference type="NCBI Taxonomy" id="3231488"/>
    <lineage>
        <taxon>Bacteria</taxon>
        <taxon>Bacillati</taxon>
        <taxon>Bacillota</taxon>
        <taxon>Bacilli</taxon>
        <taxon>Bacillales</taxon>
        <taxon>Bacillaceae</taxon>
        <taxon>Ornithinibacillus</taxon>
    </lineage>
</organism>
<accession>A0AB39HN61</accession>
<dbReference type="NCBIfam" id="TIGR03426">
    <property type="entry name" value="shape_MreD"/>
    <property type="match status" value="1"/>
</dbReference>
<feature type="transmembrane region" description="Helical" evidence="8">
    <location>
        <begin position="139"/>
        <end position="161"/>
    </location>
</feature>
<sequence length="179" mass="20690">MKRLLLPLILFLLTVLEGVALDLLPTSIVTGSLFIIPHWVFILLFFIAIFYDRENTGYAILYAIIFGLLIDLVYTGVLGIYMFTYAFVIYLVHEIRKLVLNNFYVTVILGIFGMILVDIGIYLIYSVIGIAHLMWTDYLLYRLLPTVTANIAFLLILYPFARKVLLKWSKEQLQDHNAF</sequence>
<comment type="similarity">
    <text evidence="2">Belongs to the MreD family.</text>
</comment>
<dbReference type="GO" id="GO:0008360">
    <property type="term" value="P:regulation of cell shape"/>
    <property type="evidence" value="ECO:0007669"/>
    <property type="project" value="UniProtKB-KW"/>
</dbReference>
<dbReference type="InterPro" id="IPR007227">
    <property type="entry name" value="Cell_shape_determining_MreD"/>
</dbReference>
<evidence type="ECO:0000256" key="4">
    <source>
        <dbReference type="ARBA" id="ARBA00022692"/>
    </source>
</evidence>
<keyword evidence="7 8" id="KW-0472">Membrane</keyword>
<dbReference type="AlphaFoldDB" id="A0AB39HN61"/>
<dbReference type="RefSeq" id="WP_368652203.1">
    <property type="nucleotide sequence ID" value="NZ_CP162599.1"/>
</dbReference>
<keyword evidence="5" id="KW-0133">Cell shape</keyword>
<dbReference type="Pfam" id="PF04093">
    <property type="entry name" value="MreD"/>
    <property type="match status" value="1"/>
</dbReference>
<protein>
    <submittedName>
        <fullName evidence="9">Rod shape-determining protein MreD</fullName>
    </submittedName>
</protein>
<reference evidence="9" key="1">
    <citation type="submission" date="2024-07" db="EMBL/GenBank/DDBJ databases">
        <title>Halotolerant mesophilic bacterium Ornithinibacillus sp. 4-3, sp. nov., isolated from soil.</title>
        <authorList>
            <person name="Sidarenka A.V."/>
            <person name="Guliayeva D.E."/>
            <person name="Leanovich S.I."/>
            <person name="Hileuskaya K.S."/>
            <person name="Akhremchuk A.E."/>
            <person name="Sikolenko M.A."/>
            <person name="Valentovich L.N."/>
        </authorList>
    </citation>
    <scope>NUCLEOTIDE SEQUENCE</scope>
    <source>
        <strain evidence="9">4-3</strain>
    </source>
</reference>
<evidence type="ECO:0000313" key="9">
    <source>
        <dbReference type="EMBL" id="XDK31476.1"/>
    </source>
</evidence>